<evidence type="ECO:0000259" key="10">
    <source>
        <dbReference type="PROSITE" id="PS50113"/>
    </source>
</evidence>
<dbReference type="InterPro" id="IPR036097">
    <property type="entry name" value="HisK_dim/P_sf"/>
</dbReference>
<sequence length="523" mass="57683">MTLTLSELITQWKQRCYEEGMDPAEVPGFSGYLTEEELQARLIQYSEFIEVTTFFVEKFLAALTGSPMLICIFDAEGYVLDMGGNSAILNTVRTLGIVPGVQFGKTQMGPNAPALCLMLRQPLCLQGQEHHHEVIQGMACWAIPIMAEGGKRPVGAISIMTSLDLAHSYLGVLLATVTDSIEREIQLRKQNTQLQILNQVLVNTNYYGLIITDAEGHVIEMNAPIANLFEHGLIEAGVGSSVFEIGLVANYFERVMRSGNEVVGAELKLRTAGAAKHYLLDVVPIHDEQGMLIRVVGSLRDITELKTTEEVLRNTEKLVFAGRLAVSIAHEVRNPLTVVKGLLQYAGGKLAHHDLVMSELERMNLIVGEFMILGKPQAAQFKEESCVVILDEVLRIFGIQAAMNGLAITTEMRGDKPILCDRNQIKQVFLNILRNAQEAMPYGGKIQIELDVREDRQHIRFTDEGSGMSEEVQKRLGEPFLTTKPDGNGLGLMIVRKIIAAHQGTMSVESRIGEGTSVELCLP</sequence>
<name>A0A7W5FQH1_9BACL</name>
<evidence type="ECO:0000256" key="8">
    <source>
        <dbReference type="ARBA" id="ARBA00023012"/>
    </source>
</evidence>
<dbReference type="GO" id="GO:0000155">
    <property type="term" value="F:phosphorelay sensor kinase activity"/>
    <property type="evidence" value="ECO:0007669"/>
    <property type="project" value="InterPro"/>
</dbReference>
<evidence type="ECO:0000256" key="5">
    <source>
        <dbReference type="ARBA" id="ARBA00022741"/>
    </source>
</evidence>
<dbReference type="Proteomes" id="UP000570361">
    <property type="component" value="Unassembled WGS sequence"/>
</dbReference>
<feature type="domain" description="PAC" evidence="10">
    <location>
        <begin position="263"/>
        <end position="314"/>
    </location>
</feature>
<organism evidence="11 12">
    <name type="scientific">Paenibacillus phyllosphaerae</name>
    <dbReference type="NCBI Taxonomy" id="274593"/>
    <lineage>
        <taxon>Bacteria</taxon>
        <taxon>Bacillati</taxon>
        <taxon>Bacillota</taxon>
        <taxon>Bacilli</taxon>
        <taxon>Bacillales</taxon>
        <taxon>Paenibacillaceae</taxon>
        <taxon>Paenibacillus</taxon>
    </lineage>
</organism>
<accession>A0A7W5FQH1</accession>
<dbReference type="PROSITE" id="PS50109">
    <property type="entry name" value="HIS_KIN"/>
    <property type="match status" value="1"/>
</dbReference>
<evidence type="ECO:0000259" key="9">
    <source>
        <dbReference type="PROSITE" id="PS50109"/>
    </source>
</evidence>
<keyword evidence="12" id="KW-1185">Reference proteome</keyword>
<dbReference type="PANTHER" id="PTHR43065">
    <property type="entry name" value="SENSOR HISTIDINE KINASE"/>
    <property type="match status" value="1"/>
</dbReference>
<dbReference type="SUPFAM" id="SSF55785">
    <property type="entry name" value="PYP-like sensor domain (PAS domain)"/>
    <property type="match status" value="1"/>
</dbReference>
<dbReference type="InterPro" id="IPR029016">
    <property type="entry name" value="GAF-like_dom_sf"/>
</dbReference>
<dbReference type="InterPro" id="IPR035965">
    <property type="entry name" value="PAS-like_dom_sf"/>
</dbReference>
<dbReference type="SMART" id="SM00388">
    <property type="entry name" value="HisKA"/>
    <property type="match status" value="1"/>
</dbReference>
<dbReference type="CDD" id="cd00082">
    <property type="entry name" value="HisKA"/>
    <property type="match status" value="1"/>
</dbReference>
<keyword evidence="7" id="KW-0067">ATP-binding</keyword>
<evidence type="ECO:0000313" key="11">
    <source>
        <dbReference type="EMBL" id="MBB3113247.1"/>
    </source>
</evidence>
<comment type="catalytic activity">
    <reaction evidence="1">
        <text>ATP + protein L-histidine = ADP + protein N-phospho-L-histidine.</text>
        <dbReference type="EC" id="2.7.13.3"/>
    </reaction>
</comment>
<dbReference type="SUPFAM" id="SSF55874">
    <property type="entry name" value="ATPase domain of HSP90 chaperone/DNA topoisomerase II/histidine kinase"/>
    <property type="match status" value="1"/>
</dbReference>
<dbReference type="AlphaFoldDB" id="A0A7W5FQH1"/>
<keyword evidence="5" id="KW-0547">Nucleotide-binding</keyword>
<evidence type="ECO:0000256" key="4">
    <source>
        <dbReference type="ARBA" id="ARBA00022679"/>
    </source>
</evidence>
<dbReference type="RefSeq" id="WP_183603336.1">
    <property type="nucleotide sequence ID" value="NZ_JACHXK010000017.1"/>
</dbReference>
<dbReference type="InterPro" id="IPR036890">
    <property type="entry name" value="HATPase_C_sf"/>
</dbReference>
<reference evidence="11 12" key="1">
    <citation type="submission" date="2020-08" db="EMBL/GenBank/DDBJ databases">
        <title>Genomic Encyclopedia of Type Strains, Phase III (KMG-III): the genomes of soil and plant-associated and newly described type strains.</title>
        <authorList>
            <person name="Whitman W."/>
        </authorList>
    </citation>
    <scope>NUCLEOTIDE SEQUENCE [LARGE SCALE GENOMIC DNA]</scope>
    <source>
        <strain evidence="11 12">CECT 5862</strain>
    </source>
</reference>
<dbReference type="Gene3D" id="3.30.450.40">
    <property type="match status" value="1"/>
</dbReference>
<dbReference type="EMBL" id="JACHXK010000017">
    <property type="protein sequence ID" value="MBB3113247.1"/>
    <property type="molecule type" value="Genomic_DNA"/>
</dbReference>
<evidence type="ECO:0000256" key="3">
    <source>
        <dbReference type="ARBA" id="ARBA00022553"/>
    </source>
</evidence>
<dbReference type="InterPro" id="IPR000014">
    <property type="entry name" value="PAS"/>
</dbReference>
<dbReference type="Gene3D" id="3.30.450.20">
    <property type="entry name" value="PAS domain"/>
    <property type="match status" value="1"/>
</dbReference>
<dbReference type="InterPro" id="IPR003594">
    <property type="entry name" value="HATPase_dom"/>
</dbReference>
<dbReference type="GO" id="GO:0005524">
    <property type="term" value="F:ATP binding"/>
    <property type="evidence" value="ECO:0007669"/>
    <property type="project" value="UniProtKB-KW"/>
</dbReference>
<evidence type="ECO:0000313" key="12">
    <source>
        <dbReference type="Proteomes" id="UP000570361"/>
    </source>
</evidence>
<feature type="domain" description="Histidine kinase" evidence="9">
    <location>
        <begin position="327"/>
        <end position="523"/>
    </location>
</feature>
<dbReference type="EC" id="2.7.13.3" evidence="2"/>
<dbReference type="PROSITE" id="PS50113">
    <property type="entry name" value="PAC"/>
    <property type="match status" value="1"/>
</dbReference>
<keyword evidence="3" id="KW-0597">Phosphoprotein</keyword>
<dbReference type="PANTHER" id="PTHR43065:SF34">
    <property type="entry name" value="SPORULATION KINASE A"/>
    <property type="match status" value="1"/>
</dbReference>
<protein>
    <recommendedName>
        <fullName evidence="2">histidine kinase</fullName>
        <ecNumber evidence="2">2.7.13.3</ecNumber>
    </recommendedName>
</protein>
<keyword evidence="4" id="KW-0808">Transferase</keyword>
<keyword evidence="6" id="KW-0418">Kinase</keyword>
<dbReference type="PRINTS" id="PR00344">
    <property type="entry name" value="BCTRLSENSOR"/>
</dbReference>
<dbReference type="InterPro" id="IPR003661">
    <property type="entry name" value="HisK_dim/P_dom"/>
</dbReference>
<evidence type="ECO:0000256" key="7">
    <source>
        <dbReference type="ARBA" id="ARBA00022840"/>
    </source>
</evidence>
<dbReference type="Gene3D" id="1.10.287.130">
    <property type="match status" value="1"/>
</dbReference>
<dbReference type="SUPFAM" id="SSF47384">
    <property type="entry name" value="Homodimeric domain of signal transducing histidine kinase"/>
    <property type="match status" value="1"/>
</dbReference>
<dbReference type="InterPro" id="IPR005467">
    <property type="entry name" value="His_kinase_dom"/>
</dbReference>
<evidence type="ECO:0000256" key="6">
    <source>
        <dbReference type="ARBA" id="ARBA00022777"/>
    </source>
</evidence>
<proteinExistence type="predicted"/>
<dbReference type="InterPro" id="IPR000700">
    <property type="entry name" value="PAS-assoc_C"/>
</dbReference>
<dbReference type="InterPro" id="IPR013656">
    <property type="entry name" value="PAS_4"/>
</dbReference>
<gene>
    <name evidence="11" type="ORF">FHS18_005350</name>
</gene>
<dbReference type="SMART" id="SM00387">
    <property type="entry name" value="HATPase_c"/>
    <property type="match status" value="1"/>
</dbReference>
<dbReference type="Gene3D" id="3.30.565.10">
    <property type="entry name" value="Histidine kinase-like ATPase, C-terminal domain"/>
    <property type="match status" value="1"/>
</dbReference>
<dbReference type="Pfam" id="PF08448">
    <property type="entry name" value="PAS_4"/>
    <property type="match status" value="1"/>
</dbReference>
<comment type="caution">
    <text evidence="11">The sequence shown here is derived from an EMBL/GenBank/DDBJ whole genome shotgun (WGS) entry which is preliminary data.</text>
</comment>
<keyword evidence="8" id="KW-0902">Two-component regulatory system</keyword>
<evidence type="ECO:0000256" key="2">
    <source>
        <dbReference type="ARBA" id="ARBA00012438"/>
    </source>
</evidence>
<dbReference type="NCBIfam" id="TIGR00229">
    <property type="entry name" value="sensory_box"/>
    <property type="match status" value="1"/>
</dbReference>
<evidence type="ECO:0000256" key="1">
    <source>
        <dbReference type="ARBA" id="ARBA00000085"/>
    </source>
</evidence>
<dbReference type="Pfam" id="PF02518">
    <property type="entry name" value="HATPase_c"/>
    <property type="match status" value="1"/>
</dbReference>
<dbReference type="InterPro" id="IPR004358">
    <property type="entry name" value="Sig_transdc_His_kin-like_C"/>
</dbReference>